<keyword evidence="2" id="KW-1185">Reference proteome</keyword>
<dbReference type="RefSeq" id="WP_220807963.1">
    <property type="nucleotide sequence ID" value="NZ_BPMK01000007.1"/>
</dbReference>
<dbReference type="Proteomes" id="UP000887222">
    <property type="component" value="Unassembled WGS sequence"/>
</dbReference>
<accession>A0ABQ4Q3N7</accession>
<dbReference type="PANTHER" id="PTHR45458:SF1">
    <property type="entry name" value="SHORT CHAIN DEHYDROGENASE"/>
    <property type="match status" value="1"/>
</dbReference>
<protein>
    <submittedName>
        <fullName evidence="1">Short-chain dehydrogenase/reductase</fullName>
    </submittedName>
</protein>
<evidence type="ECO:0000313" key="2">
    <source>
        <dbReference type="Proteomes" id="UP000887222"/>
    </source>
</evidence>
<proteinExistence type="predicted"/>
<comment type="caution">
    <text evidence="1">The sequence shown here is derived from an EMBL/GenBank/DDBJ whole genome shotgun (WGS) entry which is preliminary data.</text>
</comment>
<dbReference type="NCBIfam" id="NF005403">
    <property type="entry name" value="PRK06953.1"/>
    <property type="match status" value="1"/>
</dbReference>
<dbReference type="InterPro" id="IPR002347">
    <property type="entry name" value="SDR_fam"/>
</dbReference>
<sequence length="222" mass="23668">MPTALIIGASRGIGHEFVRQLREGGWKVFATARDDAGLQALRDLGAEALKLDVTKPESLAGLGWQLDGEQLDLAVYVAGVYGPQHQERNAPTLQDFDNVMHTNVFGAMQAIPLLAPMVEAARGKFAFISSGMGSIGEAESSYGWLYRASKAALNMAVKTAAFDHPDAVFVALCPGWVRTDMGGPNASISVEESVSGLLDVIGQLGPQDTGSYRNYAGRNLAW</sequence>
<dbReference type="EMBL" id="BPMK01000007">
    <property type="protein sequence ID" value="GIZ51798.1"/>
    <property type="molecule type" value="Genomic_DNA"/>
</dbReference>
<dbReference type="InterPro" id="IPR052184">
    <property type="entry name" value="SDR_enzymes"/>
</dbReference>
<dbReference type="Gene3D" id="3.40.50.720">
    <property type="entry name" value="NAD(P)-binding Rossmann-like Domain"/>
    <property type="match status" value="1"/>
</dbReference>
<dbReference type="Pfam" id="PF00106">
    <property type="entry name" value="adh_short"/>
    <property type="match status" value="1"/>
</dbReference>
<dbReference type="InterPro" id="IPR036291">
    <property type="entry name" value="NAD(P)-bd_dom_sf"/>
</dbReference>
<reference evidence="1 2" key="1">
    <citation type="journal article" date="2022" name="Int. J. Syst. Evol. Microbiol.">
        <title>Noviherbaspirillum aridicola sp. nov., isolated from an arid soil in Pakistan.</title>
        <authorList>
            <person name="Khan I.U."/>
            <person name="Saqib M."/>
            <person name="Amin A."/>
            <person name="Hussain F."/>
            <person name="Li L."/>
            <person name="Liu Y.H."/>
            <person name="Fang B.Z."/>
            <person name="Ahmed I."/>
            <person name="Li W.J."/>
        </authorList>
    </citation>
    <scope>NUCLEOTIDE SEQUENCE [LARGE SCALE GENOMIC DNA]</scope>
    <source>
        <strain evidence="1 2">NCCP-691</strain>
    </source>
</reference>
<evidence type="ECO:0000313" key="1">
    <source>
        <dbReference type="EMBL" id="GIZ51798.1"/>
    </source>
</evidence>
<dbReference type="PRINTS" id="PR00081">
    <property type="entry name" value="GDHRDH"/>
</dbReference>
<gene>
    <name evidence="1" type="ORF">NCCP691_18120</name>
</gene>
<dbReference type="SUPFAM" id="SSF51735">
    <property type="entry name" value="NAD(P)-binding Rossmann-fold domains"/>
    <property type="match status" value="1"/>
</dbReference>
<organism evidence="1 2">
    <name type="scientific">Noviherbaspirillum aridicola</name>
    <dbReference type="NCBI Taxonomy" id="2849687"/>
    <lineage>
        <taxon>Bacteria</taxon>
        <taxon>Pseudomonadati</taxon>
        <taxon>Pseudomonadota</taxon>
        <taxon>Betaproteobacteria</taxon>
        <taxon>Burkholderiales</taxon>
        <taxon>Oxalobacteraceae</taxon>
        <taxon>Noviherbaspirillum</taxon>
    </lineage>
</organism>
<dbReference type="PANTHER" id="PTHR45458">
    <property type="entry name" value="SHORT-CHAIN DEHYDROGENASE/REDUCTASE SDR"/>
    <property type="match status" value="1"/>
</dbReference>
<name>A0ABQ4Q3N7_9BURK</name>
<dbReference type="CDD" id="cd05325">
    <property type="entry name" value="carb_red_sniffer_like_SDR_c"/>
    <property type="match status" value="1"/>
</dbReference>